<dbReference type="Proteomes" id="UP000324222">
    <property type="component" value="Unassembled WGS sequence"/>
</dbReference>
<name>A0A5B7EC73_PORTR</name>
<dbReference type="EMBL" id="VSRR010002278">
    <property type="protein sequence ID" value="MPC30563.1"/>
    <property type="molecule type" value="Genomic_DNA"/>
</dbReference>
<feature type="compositionally biased region" description="Basic residues" evidence="1">
    <location>
        <begin position="1"/>
        <end position="15"/>
    </location>
</feature>
<proteinExistence type="predicted"/>
<reference evidence="2 3" key="1">
    <citation type="submission" date="2019-05" db="EMBL/GenBank/DDBJ databases">
        <title>Another draft genome of Portunus trituberculatus and its Hox gene families provides insights of decapod evolution.</title>
        <authorList>
            <person name="Jeong J.-H."/>
            <person name="Song I."/>
            <person name="Kim S."/>
            <person name="Choi T."/>
            <person name="Kim D."/>
            <person name="Ryu S."/>
            <person name="Kim W."/>
        </authorList>
    </citation>
    <scope>NUCLEOTIDE SEQUENCE [LARGE SCALE GENOMIC DNA]</scope>
    <source>
        <tissue evidence="2">Muscle</tissue>
    </source>
</reference>
<comment type="caution">
    <text evidence="2">The sequence shown here is derived from an EMBL/GenBank/DDBJ whole genome shotgun (WGS) entry which is preliminary data.</text>
</comment>
<feature type="region of interest" description="Disordered" evidence="1">
    <location>
        <begin position="1"/>
        <end position="28"/>
    </location>
</feature>
<protein>
    <submittedName>
        <fullName evidence="2">Uncharacterized protein</fullName>
    </submittedName>
</protein>
<evidence type="ECO:0000313" key="3">
    <source>
        <dbReference type="Proteomes" id="UP000324222"/>
    </source>
</evidence>
<accession>A0A5B7EC73</accession>
<sequence length="90" mass="9663">MLHGSKVPKRSKRWTARQLDSPAPPPTTVMTTVGSIVTHRHLSLGGMDVSIAPKRKLTFAGTCEWQGCLAARLVRCVLHGSLGRARCGGT</sequence>
<evidence type="ECO:0000256" key="1">
    <source>
        <dbReference type="SAM" id="MobiDB-lite"/>
    </source>
</evidence>
<organism evidence="2 3">
    <name type="scientific">Portunus trituberculatus</name>
    <name type="common">Swimming crab</name>
    <name type="synonym">Neptunus trituberculatus</name>
    <dbReference type="NCBI Taxonomy" id="210409"/>
    <lineage>
        <taxon>Eukaryota</taxon>
        <taxon>Metazoa</taxon>
        <taxon>Ecdysozoa</taxon>
        <taxon>Arthropoda</taxon>
        <taxon>Crustacea</taxon>
        <taxon>Multicrustacea</taxon>
        <taxon>Malacostraca</taxon>
        <taxon>Eumalacostraca</taxon>
        <taxon>Eucarida</taxon>
        <taxon>Decapoda</taxon>
        <taxon>Pleocyemata</taxon>
        <taxon>Brachyura</taxon>
        <taxon>Eubrachyura</taxon>
        <taxon>Portunoidea</taxon>
        <taxon>Portunidae</taxon>
        <taxon>Portuninae</taxon>
        <taxon>Portunus</taxon>
    </lineage>
</organism>
<evidence type="ECO:0000313" key="2">
    <source>
        <dbReference type="EMBL" id="MPC30563.1"/>
    </source>
</evidence>
<gene>
    <name evidence="2" type="ORF">E2C01_023830</name>
</gene>
<keyword evidence="3" id="KW-1185">Reference proteome</keyword>
<dbReference type="AlphaFoldDB" id="A0A5B7EC73"/>